<dbReference type="InterPro" id="IPR030829">
    <property type="entry name" value="SoxH-rel_PQQ_2"/>
</dbReference>
<dbReference type="STRING" id="1379903.ATO8_09258"/>
<dbReference type="SMART" id="SM00849">
    <property type="entry name" value="Lactamase_B"/>
    <property type="match status" value="1"/>
</dbReference>
<keyword evidence="4" id="KW-1185">Reference proteome</keyword>
<gene>
    <name evidence="3" type="ORF">ATO8_09258</name>
</gene>
<dbReference type="AlphaFoldDB" id="W4HJ28"/>
<name>W4HJ28_9RHOB</name>
<organism evidence="3 4">
    <name type="scientific">Roseivivax marinus</name>
    <dbReference type="NCBI Taxonomy" id="1379903"/>
    <lineage>
        <taxon>Bacteria</taxon>
        <taxon>Pseudomonadati</taxon>
        <taxon>Pseudomonadota</taxon>
        <taxon>Alphaproteobacteria</taxon>
        <taxon>Rhodobacterales</taxon>
        <taxon>Roseobacteraceae</taxon>
        <taxon>Roseivivax</taxon>
    </lineage>
</organism>
<dbReference type="EMBL" id="AQQW01000005">
    <property type="protein sequence ID" value="ETW12719.1"/>
    <property type="molecule type" value="Genomic_DNA"/>
</dbReference>
<dbReference type="InterPro" id="IPR050855">
    <property type="entry name" value="NDM-1-like"/>
</dbReference>
<dbReference type="eggNOG" id="COG0491">
    <property type="taxonomic scope" value="Bacteria"/>
</dbReference>
<evidence type="ECO:0000259" key="2">
    <source>
        <dbReference type="SMART" id="SM00849"/>
    </source>
</evidence>
<comment type="similarity">
    <text evidence="1">Belongs to the metallo-beta-lactamase superfamily. Class-B beta-lactamase family.</text>
</comment>
<proteinExistence type="inferred from homology"/>
<dbReference type="NCBIfam" id="TIGR04559">
    <property type="entry name" value="SoxH_rel_PQQ_2"/>
    <property type="match status" value="1"/>
</dbReference>
<protein>
    <recommendedName>
        <fullName evidence="2">Metallo-beta-lactamase domain-containing protein</fullName>
    </recommendedName>
</protein>
<dbReference type="PATRIC" id="fig|1317118.6.peg.1910"/>
<reference evidence="3 4" key="1">
    <citation type="journal article" date="2014" name="Antonie Van Leeuwenhoek">
        <title>Roseivivax atlanticus sp. nov., isolated from surface seawater of the Atlantic Ocean.</title>
        <authorList>
            <person name="Li G."/>
            <person name="Lai Q."/>
            <person name="Liu X."/>
            <person name="Sun F."/>
            <person name="Shao Z."/>
        </authorList>
    </citation>
    <scope>NUCLEOTIDE SEQUENCE [LARGE SCALE GENOMIC DNA]</scope>
    <source>
        <strain evidence="3 4">22II-s10s</strain>
    </source>
</reference>
<dbReference type="Pfam" id="PF00753">
    <property type="entry name" value="Lactamase_B"/>
    <property type="match status" value="1"/>
</dbReference>
<dbReference type="PANTHER" id="PTHR42951">
    <property type="entry name" value="METALLO-BETA-LACTAMASE DOMAIN-CONTAINING"/>
    <property type="match status" value="1"/>
</dbReference>
<feature type="domain" description="Metallo-beta-lactamase" evidence="2">
    <location>
        <begin position="92"/>
        <end position="276"/>
    </location>
</feature>
<dbReference type="SUPFAM" id="SSF56281">
    <property type="entry name" value="Metallo-hydrolase/oxidoreductase"/>
    <property type="match status" value="1"/>
</dbReference>
<dbReference type="InterPro" id="IPR036866">
    <property type="entry name" value="RibonucZ/Hydroxyglut_hydro"/>
</dbReference>
<sequence>MFEAVLTLCLTLDAGTCRDTLLPGYEAESRASCAEALAAAPPDPARFAPLAAPGEATCREAAAALEVEEIAPGVFVHSGAIEEPAPGNLGEVSNMGFVIGGASVAVIDAGGSRAVGEGLWRAIRARTDLPVSHLVLTHMHPDHVLGAGPFVFAGAEVVGHAGLGRAMSERRQSYLDSFARLIGPAAFLGSDVPAVDDEVEDSTRIDLGSRVLTVTAWPAAHTGTDVTVRDEETGILFAGDLVFDRHTPALDGSLRGWQSVLEDLQATEAAGVVPGHGAARLPWPEGAEPLVRYLDTLAADTRAALNGGMRLGDAVEVIAEDEREAWALFDAYNARNATVAFTELEWE</sequence>
<dbReference type="Proteomes" id="UP000019063">
    <property type="component" value="Unassembled WGS sequence"/>
</dbReference>
<dbReference type="Gene3D" id="3.60.15.10">
    <property type="entry name" value="Ribonuclease Z/Hydroxyacylglutathione hydrolase-like"/>
    <property type="match status" value="1"/>
</dbReference>
<dbReference type="RefSeq" id="WP_043844045.1">
    <property type="nucleotide sequence ID" value="NZ_AQQW01000005.1"/>
</dbReference>
<dbReference type="PANTHER" id="PTHR42951:SF4">
    <property type="entry name" value="ACYL-COENZYME A THIOESTERASE MBLAC2"/>
    <property type="match status" value="1"/>
</dbReference>
<dbReference type="InterPro" id="IPR001279">
    <property type="entry name" value="Metallo-B-lactamas"/>
</dbReference>
<accession>W4HJ28</accession>
<dbReference type="CDD" id="cd16282">
    <property type="entry name" value="metallo-hydrolase-like_MBL-fold"/>
    <property type="match status" value="1"/>
</dbReference>
<comment type="caution">
    <text evidence="3">The sequence shown here is derived from an EMBL/GenBank/DDBJ whole genome shotgun (WGS) entry which is preliminary data.</text>
</comment>
<evidence type="ECO:0000313" key="3">
    <source>
        <dbReference type="EMBL" id="ETW12719.1"/>
    </source>
</evidence>
<evidence type="ECO:0000256" key="1">
    <source>
        <dbReference type="ARBA" id="ARBA00005250"/>
    </source>
</evidence>
<evidence type="ECO:0000313" key="4">
    <source>
        <dbReference type="Proteomes" id="UP000019063"/>
    </source>
</evidence>
<dbReference type="GO" id="GO:0017001">
    <property type="term" value="P:antibiotic catabolic process"/>
    <property type="evidence" value="ECO:0007669"/>
    <property type="project" value="UniProtKB-ARBA"/>
</dbReference>